<dbReference type="CDD" id="cd07185">
    <property type="entry name" value="OmpA_C-like"/>
    <property type="match status" value="1"/>
</dbReference>
<feature type="region of interest" description="Disordered" evidence="5">
    <location>
        <begin position="33"/>
        <end position="75"/>
    </location>
</feature>
<gene>
    <name evidence="8" type="ORF">JIN83_04810</name>
</gene>
<evidence type="ECO:0000313" key="8">
    <source>
        <dbReference type="EMBL" id="MBK1854265.1"/>
    </source>
</evidence>
<evidence type="ECO:0000313" key="9">
    <source>
        <dbReference type="Proteomes" id="UP000634206"/>
    </source>
</evidence>
<dbReference type="PRINTS" id="PR01021">
    <property type="entry name" value="OMPADOMAIN"/>
</dbReference>
<organism evidence="8 9">
    <name type="scientific">Oceaniferula flava</name>
    <dbReference type="NCBI Taxonomy" id="2800421"/>
    <lineage>
        <taxon>Bacteria</taxon>
        <taxon>Pseudomonadati</taxon>
        <taxon>Verrucomicrobiota</taxon>
        <taxon>Verrucomicrobiia</taxon>
        <taxon>Verrucomicrobiales</taxon>
        <taxon>Verrucomicrobiaceae</taxon>
        <taxon>Oceaniferula</taxon>
    </lineage>
</organism>
<proteinExistence type="predicted"/>
<name>A0AAE2VB87_9BACT</name>
<keyword evidence="6" id="KW-0812">Transmembrane</keyword>
<comment type="caution">
    <text evidence="8">The sequence shown here is derived from an EMBL/GenBank/DDBJ whole genome shotgun (WGS) entry which is preliminary data.</text>
</comment>
<dbReference type="Gene3D" id="3.30.1330.60">
    <property type="entry name" value="OmpA-like domain"/>
    <property type="match status" value="1"/>
</dbReference>
<comment type="subcellular location">
    <subcellularLocation>
        <location evidence="1">Cell outer membrane</location>
    </subcellularLocation>
</comment>
<evidence type="ECO:0000256" key="5">
    <source>
        <dbReference type="SAM" id="MobiDB-lite"/>
    </source>
</evidence>
<dbReference type="PANTHER" id="PTHR30329:SF21">
    <property type="entry name" value="LIPOPROTEIN YIAD-RELATED"/>
    <property type="match status" value="1"/>
</dbReference>
<sequence>MEHTRSKTPYIFFISVIVLTLIAMVLLVRQCSSQPADDGTGQDGAADTEQSAADADSISLTVDGKHVDETSTARTGTPEELVGHIRDLIVEANDSGDAQDLIKFLGEGALTDQQSKDLHQLAASTRLKLDSSEPFSLLKNADDRWAMNLADRQRILLDLAKTQEGQWKVNTVTLPGERRAANAYGIDPATPEDERQAAITVHKFMEAILKLDPTSARSFVDESQVNYAKLAGLCIVFEEGAYQLAEDRAVRKMFLRDKSAGWLARVTTKDATQMAMFAISTKRKDANSPWKITEINLDKLLADYAGRFSGGDIYYTPLIKNPKGGDSLAIYFDLDSEELTARTKRQLKIVANLLKNDAGKKLTISGHTDALGSDAHNLKLSEQRARKVMAYLTEQGVNAPQMMVTGYGKSQPRRPNTTQDGKDAPDGRRANRRAEILLNF</sequence>
<keyword evidence="6" id="KW-1133">Transmembrane helix</keyword>
<reference evidence="8" key="1">
    <citation type="submission" date="2021-01" db="EMBL/GenBank/DDBJ databases">
        <title>Modified the classification status of verrucomicrobia.</title>
        <authorList>
            <person name="Feng X."/>
        </authorList>
    </citation>
    <scope>NUCLEOTIDE SEQUENCE</scope>
    <source>
        <strain evidence="8">5K15</strain>
    </source>
</reference>
<dbReference type="RefSeq" id="WP_309488869.1">
    <property type="nucleotide sequence ID" value="NZ_JAENIG010000002.1"/>
</dbReference>
<evidence type="ECO:0000259" key="7">
    <source>
        <dbReference type="PROSITE" id="PS51123"/>
    </source>
</evidence>
<protein>
    <submittedName>
        <fullName evidence="8">OmpA family protein</fullName>
    </submittedName>
</protein>
<dbReference type="PROSITE" id="PS51123">
    <property type="entry name" value="OMPA_2"/>
    <property type="match status" value="1"/>
</dbReference>
<evidence type="ECO:0000256" key="1">
    <source>
        <dbReference type="ARBA" id="ARBA00004442"/>
    </source>
</evidence>
<keyword evidence="2 4" id="KW-0472">Membrane</keyword>
<dbReference type="InterPro" id="IPR006664">
    <property type="entry name" value="OMP_bac"/>
</dbReference>
<dbReference type="Pfam" id="PF00691">
    <property type="entry name" value="OmpA"/>
    <property type="match status" value="1"/>
</dbReference>
<evidence type="ECO:0000256" key="6">
    <source>
        <dbReference type="SAM" id="Phobius"/>
    </source>
</evidence>
<dbReference type="GO" id="GO:0009279">
    <property type="term" value="C:cell outer membrane"/>
    <property type="evidence" value="ECO:0007669"/>
    <property type="project" value="UniProtKB-SubCell"/>
</dbReference>
<feature type="compositionally biased region" description="Basic and acidic residues" evidence="5">
    <location>
        <begin position="420"/>
        <end position="431"/>
    </location>
</feature>
<evidence type="ECO:0000256" key="2">
    <source>
        <dbReference type="ARBA" id="ARBA00023136"/>
    </source>
</evidence>
<evidence type="ECO:0000256" key="3">
    <source>
        <dbReference type="ARBA" id="ARBA00023237"/>
    </source>
</evidence>
<feature type="compositionally biased region" description="Low complexity" evidence="5">
    <location>
        <begin position="36"/>
        <end position="48"/>
    </location>
</feature>
<dbReference type="SUPFAM" id="SSF103088">
    <property type="entry name" value="OmpA-like"/>
    <property type="match status" value="1"/>
</dbReference>
<feature type="transmembrane region" description="Helical" evidence="6">
    <location>
        <begin position="9"/>
        <end position="28"/>
    </location>
</feature>
<accession>A0AAE2VB87</accession>
<dbReference type="AlphaFoldDB" id="A0AAE2VB87"/>
<dbReference type="Proteomes" id="UP000634206">
    <property type="component" value="Unassembled WGS sequence"/>
</dbReference>
<dbReference type="PANTHER" id="PTHR30329">
    <property type="entry name" value="STATOR ELEMENT OF FLAGELLAR MOTOR COMPLEX"/>
    <property type="match status" value="1"/>
</dbReference>
<keyword evidence="9" id="KW-1185">Reference proteome</keyword>
<keyword evidence="3" id="KW-0998">Cell outer membrane</keyword>
<dbReference type="EMBL" id="JAENIG010000002">
    <property type="protein sequence ID" value="MBK1854265.1"/>
    <property type="molecule type" value="Genomic_DNA"/>
</dbReference>
<feature type="region of interest" description="Disordered" evidence="5">
    <location>
        <begin position="406"/>
        <end position="431"/>
    </location>
</feature>
<dbReference type="InterPro" id="IPR050330">
    <property type="entry name" value="Bact_OuterMem_StrucFunc"/>
</dbReference>
<dbReference type="InterPro" id="IPR036737">
    <property type="entry name" value="OmpA-like_sf"/>
</dbReference>
<feature type="domain" description="OmpA-like" evidence="7">
    <location>
        <begin position="324"/>
        <end position="440"/>
    </location>
</feature>
<dbReference type="InterPro" id="IPR006665">
    <property type="entry name" value="OmpA-like"/>
</dbReference>
<evidence type="ECO:0000256" key="4">
    <source>
        <dbReference type="PROSITE-ProRule" id="PRU00473"/>
    </source>
</evidence>